<dbReference type="Gramene" id="ONIVA12G18570.1">
    <property type="protein sequence ID" value="ONIVA12G18570.1"/>
    <property type="gene ID" value="ONIVA12G18570"/>
</dbReference>
<feature type="compositionally biased region" description="Polar residues" evidence="1">
    <location>
        <begin position="60"/>
        <end position="72"/>
    </location>
</feature>
<evidence type="ECO:0000256" key="1">
    <source>
        <dbReference type="SAM" id="MobiDB-lite"/>
    </source>
</evidence>
<organism evidence="2">
    <name type="scientific">Oryza nivara</name>
    <name type="common">Indian wild rice</name>
    <name type="synonym">Oryza sativa f. spontanea</name>
    <dbReference type="NCBI Taxonomy" id="4536"/>
    <lineage>
        <taxon>Eukaryota</taxon>
        <taxon>Viridiplantae</taxon>
        <taxon>Streptophyta</taxon>
        <taxon>Embryophyta</taxon>
        <taxon>Tracheophyta</taxon>
        <taxon>Spermatophyta</taxon>
        <taxon>Magnoliopsida</taxon>
        <taxon>Liliopsida</taxon>
        <taxon>Poales</taxon>
        <taxon>Poaceae</taxon>
        <taxon>BOP clade</taxon>
        <taxon>Oryzoideae</taxon>
        <taxon>Oryzeae</taxon>
        <taxon>Oryzinae</taxon>
        <taxon>Oryza</taxon>
    </lineage>
</organism>
<reference evidence="2" key="2">
    <citation type="submission" date="2018-04" db="EMBL/GenBank/DDBJ databases">
        <title>OnivRS2 (Oryza nivara Reference Sequence Version 2).</title>
        <authorList>
            <person name="Zhang J."/>
            <person name="Kudrna D."/>
            <person name="Lee S."/>
            <person name="Talag J."/>
            <person name="Rajasekar S."/>
            <person name="Welchert J."/>
            <person name="Hsing Y.-I."/>
            <person name="Wing R.A."/>
        </authorList>
    </citation>
    <scope>NUCLEOTIDE SEQUENCE [LARGE SCALE GENOMIC DNA]</scope>
    <source>
        <strain evidence="2">SL10</strain>
    </source>
</reference>
<evidence type="ECO:0000313" key="2">
    <source>
        <dbReference type="EnsemblPlants" id="ONIVA12G18570.1"/>
    </source>
</evidence>
<accession>A0A0E0JCR7</accession>
<keyword evidence="3" id="KW-1185">Reference proteome</keyword>
<name>A0A0E0JCR7_ORYNI</name>
<dbReference type="HOGENOM" id="CLU_1952269_0_0_1"/>
<reference evidence="2" key="1">
    <citation type="submission" date="2015-04" db="UniProtKB">
        <authorList>
            <consortium name="EnsemblPlants"/>
        </authorList>
    </citation>
    <scope>IDENTIFICATION</scope>
    <source>
        <strain evidence="2">SL10</strain>
    </source>
</reference>
<feature type="compositionally biased region" description="Low complexity" evidence="1">
    <location>
        <begin position="1"/>
        <end position="10"/>
    </location>
</feature>
<proteinExistence type="predicted"/>
<sequence>MSTPHLGPRPLLHPAPPPFVGWKLTGTLNPSMSDRSRKSSPPAPGRPSVYSASVVGGSPETVQDSAPAQSPVEQRPRPAPSKEQPVRCQILAAGVPAATLIDHDCPGSSRTPPPGSAPGHTVYEQRSPW</sequence>
<dbReference type="EnsemblPlants" id="ONIVA12G18570.1">
    <property type="protein sequence ID" value="ONIVA12G18570.1"/>
    <property type="gene ID" value="ONIVA12G18570"/>
</dbReference>
<evidence type="ECO:0000313" key="3">
    <source>
        <dbReference type="Proteomes" id="UP000006591"/>
    </source>
</evidence>
<dbReference type="Proteomes" id="UP000006591">
    <property type="component" value="Chromosome 12"/>
</dbReference>
<protein>
    <submittedName>
        <fullName evidence="2">Uncharacterized protein</fullName>
    </submittedName>
</protein>
<feature type="region of interest" description="Disordered" evidence="1">
    <location>
        <begin position="1"/>
        <end position="129"/>
    </location>
</feature>
<dbReference type="AlphaFoldDB" id="A0A0E0JCR7"/>